<evidence type="ECO:0000313" key="6">
    <source>
        <dbReference type="Proteomes" id="UP000027361"/>
    </source>
</evidence>
<dbReference type="InterPro" id="IPR036361">
    <property type="entry name" value="SAP_dom_sf"/>
</dbReference>
<dbReference type="HOGENOM" id="CLU_1058435_0_0_1"/>
<protein>
    <recommendedName>
        <fullName evidence="4">SAP domain-containing protein</fullName>
    </recommendedName>
</protein>
<dbReference type="GO" id="GO:0016973">
    <property type="term" value="P:poly(A)+ mRNA export from nucleus"/>
    <property type="evidence" value="ECO:0007669"/>
    <property type="project" value="TreeGrafter"/>
</dbReference>
<dbReference type="SUPFAM" id="SSF68906">
    <property type="entry name" value="SAP domain"/>
    <property type="match status" value="1"/>
</dbReference>
<dbReference type="SMART" id="SM00513">
    <property type="entry name" value="SAP"/>
    <property type="match status" value="1"/>
</dbReference>
<dbReference type="PANTHER" id="PTHR46551:SF1">
    <property type="entry name" value="SAP DOMAIN-CONTAINING RIBONUCLEOPROTEIN"/>
    <property type="match status" value="1"/>
</dbReference>
<keyword evidence="6" id="KW-1185">Reference proteome</keyword>
<dbReference type="OMA" id="HEERYIE"/>
<gene>
    <name evidence="5" type="ORF">K437DRAFT_273299</name>
</gene>
<proteinExistence type="inferred from homology"/>
<feature type="region of interest" description="Disordered" evidence="3">
    <location>
        <begin position="43"/>
        <end position="110"/>
    </location>
</feature>
<dbReference type="InterPro" id="IPR052240">
    <property type="entry name" value="SAP_domain_ribonucleoprotein"/>
</dbReference>
<dbReference type="Gene3D" id="1.10.720.30">
    <property type="entry name" value="SAP domain"/>
    <property type="match status" value="1"/>
</dbReference>
<accession>A0A066WEP2</accession>
<evidence type="ECO:0000256" key="1">
    <source>
        <dbReference type="ARBA" id="ARBA00022553"/>
    </source>
</evidence>
<feature type="compositionally biased region" description="Polar residues" evidence="3">
    <location>
        <begin position="43"/>
        <end position="56"/>
    </location>
</feature>
<keyword evidence="1" id="KW-0597">Phosphoprotein</keyword>
<organism evidence="5 6">
    <name type="scientific">Tilletiaria anomala (strain ATCC 24038 / CBS 436.72 / UBC 951)</name>
    <dbReference type="NCBI Taxonomy" id="1037660"/>
    <lineage>
        <taxon>Eukaryota</taxon>
        <taxon>Fungi</taxon>
        <taxon>Dikarya</taxon>
        <taxon>Basidiomycota</taxon>
        <taxon>Ustilaginomycotina</taxon>
        <taxon>Exobasidiomycetes</taxon>
        <taxon>Georgefischeriales</taxon>
        <taxon>Tilletiariaceae</taxon>
        <taxon>Tilletiaria</taxon>
    </lineage>
</organism>
<dbReference type="Pfam" id="PF02037">
    <property type="entry name" value="SAP"/>
    <property type="match status" value="1"/>
</dbReference>
<evidence type="ECO:0000259" key="4">
    <source>
        <dbReference type="PROSITE" id="PS50800"/>
    </source>
</evidence>
<dbReference type="EMBL" id="JMSN01000022">
    <property type="protein sequence ID" value="KDN49225.1"/>
    <property type="molecule type" value="Genomic_DNA"/>
</dbReference>
<feature type="domain" description="SAP" evidence="4">
    <location>
        <begin position="6"/>
        <end position="40"/>
    </location>
</feature>
<evidence type="ECO:0000256" key="2">
    <source>
        <dbReference type="ARBA" id="ARBA00046328"/>
    </source>
</evidence>
<dbReference type="InParanoid" id="A0A066WEP2"/>
<feature type="compositionally biased region" description="Basic and acidic residues" evidence="3">
    <location>
        <begin position="214"/>
        <end position="233"/>
    </location>
</feature>
<feature type="compositionally biased region" description="Basic and acidic residues" evidence="3">
    <location>
        <begin position="258"/>
        <end position="279"/>
    </location>
</feature>
<dbReference type="Pfam" id="PF18592">
    <property type="entry name" value="Tho1_MOS11_C"/>
    <property type="match status" value="1"/>
</dbReference>
<dbReference type="Proteomes" id="UP000027361">
    <property type="component" value="Unassembled WGS sequence"/>
</dbReference>
<dbReference type="OrthoDB" id="272357at2759"/>
<feature type="region of interest" description="Disordered" evidence="3">
    <location>
        <begin position="184"/>
        <end position="279"/>
    </location>
</feature>
<feature type="compositionally biased region" description="Basic and acidic residues" evidence="3">
    <location>
        <begin position="191"/>
        <end position="205"/>
    </location>
</feature>
<dbReference type="PROSITE" id="PS50800">
    <property type="entry name" value="SAP"/>
    <property type="match status" value="1"/>
</dbReference>
<name>A0A066WEP2_TILAU</name>
<reference evidence="5 6" key="1">
    <citation type="submission" date="2014-05" db="EMBL/GenBank/DDBJ databases">
        <title>Draft genome sequence of a rare smut relative, Tilletiaria anomala UBC 951.</title>
        <authorList>
            <consortium name="DOE Joint Genome Institute"/>
            <person name="Toome M."/>
            <person name="Kuo A."/>
            <person name="Henrissat B."/>
            <person name="Lipzen A."/>
            <person name="Tritt A."/>
            <person name="Yoshinaga Y."/>
            <person name="Zane M."/>
            <person name="Barry K."/>
            <person name="Grigoriev I.V."/>
            <person name="Spatafora J.W."/>
            <person name="Aimea M.C."/>
        </authorList>
    </citation>
    <scope>NUCLEOTIDE SEQUENCE [LARGE SCALE GENOMIC DNA]</scope>
    <source>
        <strain evidence="5 6">UBC 951</strain>
    </source>
</reference>
<dbReference type="InterPro" id="IPR003034">
    <property type="entry name" value="SAP_dom"/>
</dbReference>
<dbReference type="GO" id="GO:0005634">
    <property type="term" value="C:nucleus"/>
    <property type="evidence" value="ECO:0007669"/>
    <property type="project" value="TreeGrafter"/>
</dbReference>
<dbReference type="GeneID" id="25266435"/>
<evidence type="ECO:0000313" key="5">
    <source>
        <dbReference type="EMBL" id="KDN49225.1"/>
    </source>
</evidence>
<dbReference type="InterPro" id="IPR040746">
    <property type="entry name" value="THO1_MOS11_C"/>
</dbReference>
<feature type="compositionally biased region" description="Low complexity" evidence="3">
    <location>
        <begin position="78"/>
        <end position="95"/>
    </location>
</feature>
<dbReference type="STRING" id="1037660.A0A066WEP2"/>
<comment type="caution">
    <text evidence="5">The sequence shown here is derived from an EMBL/GenBank/DDBJ whole genome shotgun (WGS) entry which is preliminary data.</text>
</comment>
<dbReference type="PANTHER" id="PTHR46551">
    <property type="entry name" value="SAP DOMAIN-CONTAINING RIBONUCLEOPROTEIN"/>
    <property type="match status" value="1"/>
</dbReference>
<dbReference type="AlphaFoldDB" id="A0A066WEP2"/>
<comment type="similarity">
    <text evidence="2">Belongs to the SAP domain-containing ribonucleoprotein family.</text>
</comment>
<dbReference type="RefSeq" id="XP_013244308.1">
    <property type="nucleotide sequence ID" value="XM_013388854.1"/>
</dbReference>
<evidence type="ECO:0000256" key="3">
    <source>
        <dbReference type="SAM" id="MobiDB-lite"/>
    </source>
</evidence>
<sequence length="279" mass="29080">MMEAQLQALKVADLKSLLQASSLPVSGNKPDLVKRLLENPQATASLNSTAQNSGANGSKADEEDLLAFDGDASKPDADAAAPAPAAGLPANASASVKAESAPTPNAEAADIPKASTTATAAACVAPAPTEAELKAAQIVELQKRLKRLQKFGGSTAEAEEMQRQIERTEKYGVSLDAHKAMGIAQLNSELGEGRGPREGRKKEGVDNQASAKPDPPKPEMEESKAARIAREQADAAAKQRRLERFGPVIGGNDTAASGEKRNLTDSGPERADSKKAKRV</sequence>